<evidence type="ECO:0000313" key="2">
    <source>
        <dbReference type="Proteomes" id="UP001163835"/>
    </source>
</evidence>
<name>A0ACC1TVY1_9AGAR</name>
<gene>
    <name evidence="1" type="ORF">F5876DRAFT_78373</name>
</gene>
<accession>A0ACC1TVY1</accession>
<organism evidence="1 2">
    <name type="scientific">Lentinula aff. lateritia</name>
    <dbReference type="NCBI Taxonomy" id="2804960"/>
    <lineage>
        <taxon>Eukaryota</taxon>
        <taxon>Fungi</taxon>
        <taxon>Dikarya</taxon>
        <taxon>Basidiomycota</taxon>
        <taxon>Agaricomycotina</taxon>
        <taxon>Agaricomycetes</taxon>
        <taxon>Agaricomycetidae</taxon>
        <taxon>Agaricales</taxon>
        <taxon>Marasmiineae</taxon>
        <taxon>Omphalotaceae</taxon>
        <taxon>Lentinula</taxon>
    </lineage>
</organism>
<dbReference type="EMBL" id="MU795197">
    <property type="protein sequence ID" value="KAJ3808798.1"/>
    <property type="molecule type" value="Genomic_DNA"/>
</dbReference>
<comment type="caution">
    <text evidence="1">The sequence shown here is derived from an EMBL/GenBank/DDBJ whole genome shotgun (WGS) entry which is preliminary data.</text>
</comment>
<protein>
    <submittedName>
        <fullName evidence="1">Uncharacterized protein</fullName>
    </submittedName>
</protein>
<dbReference type="Proteomes" id="UP001163835">
    <property type="component" value="Unassembled WGS sequence"/>
</dbReference>
<keyword evidence="2" id="KW-1185">Reference proteome</keyword>
<proteinExistence type="predicted"/>
<sequence>MAWISLPRFSGSNLPIIDRLNLHPILDTSGWANQLPDVKPSRTPSSTFLPNPTAPPSRQTSTYLNGTVKRRPRSSSSHSPVASAPQSSPKKLFCHRQLNDLRTTRMTEGRLGGRGRSGSSRVMIVVAVATERVNPPALGDTAVLDTVWGTGCSRAPTPILVGPDREGGVDHRDLVIDSSYDGHTNTANPPRNRKTGKESKRNKIFWRGATTGGGNSPPGFTALYQRHRAVRMPGWDVEGDVGVWVPSTSPFSNISLSTSAESSASHIQLICPPDDIKGSKIWHGMEWIGQGTGSSLL</sequence>
<reference evidence="1" key="1">
    <citation type="submission" date="2022-09" db="EMBL/GenBank/DDBJ databases">
        <title>A Global Phylogenomic Analysis of the Shiitake Genus Lentinula.</title>
        <authorList>
            <consortium name="DOE Joint Genome Institute"/>
            <person name="Sierra-Patev S."/>
            <person name="Min B."/>
            <person name="Naranjo-Ortiz M."/>
            <person name="Looney B."/>
            <person name="Konkel Z."/>
            <person name="Slot J.C."/>
            <person name="Sakamoto Y."/>
            <person name="Steenwyk J.L."/>
            <person name="Rokas A."/>
            <person name="Carro J."/>
            <person name="Camarero S."/>
            <person name="Ferreira P."/>
            <person name="Molpeceres G."/>
            <person name="Ruiz-Duenas F.J."/>
            <person name="Serrano A."/>
            <person name="Henrissat B."/>
            <person name="Drula E."/>
            <person name="Hughes K.W."/>
            <person name="Mata J.L."/>
            <person name="Ishikawa N.K."/>
            <person name="Vargas-Isla R."/>
            <person name="Ushijima S."/>
            <person name="Smith C.A."/>
            <person name="Ahrendt S."/>
            <person name="Andreopoulos W."/>
            <person name="He G."/>
            <person name="Labutti K."/>
            <person name="Lipzen A."/>
            <person name="Ng V."/>
            <person name="Riley R."/>
            <person name="Sandor L."/>
            <person name="Barry K."/>
            <person name="Martinez A.T."/>
            <person name="Xiao Y."/>
            <person name="Gibbons J.G."/>
            <person name="Terashima K."/>
            <person name="Grigoriev I.V."/>
            <person name="Hibbett D.S."/>
        </authorList>
    </citation>
    <scope>NUCLEOTIDE SEQUENCE</scope>
    <source>
        <strain evidence="1">TMI1499</strain>
    </source>
</reference>
<evidence type="ECO:0000313" key="1">
    <source>
        <dbReference type="EMBL" id="KAJ3808798.1"/>
    </source>
</evidence>